<dbReference type="InterPro" id="IPR000719">
    <property type="entry name" value="Prot_kinase_dom"/>
</dbReference>
<evidence type="ECO:0000256" key="6">
    <source>
        <dbReference type="ARBA" id="ARBA00023136"/>
    </source>
</evidence>
<dbReference type="PROSITE" id="PS00107">
    <property type="entry name" value="PROTEIN_KINASE_ATP"/>
    <property type="match status" value="1"/>
</dbReference>
<keyword evidence="12" id="KW-1185">Reference proteome</keyword>
<dbReference type="Gene3D" id="3.30.200.20">
    <property type="entry name" value="Phosphorylase Kinase, domain 1"/>
    <property type="match status" value="1"/>
</dbReference>
<evidence type="ECO:0000256" key="9">
    <source>
        <dbReference type="SAM" id="MobiDB-lite"/>
    </source>
</evidence>
<evidence type="ECO:0000256" key="8">
    <source>
        <dbReference type="PROSITE-ProRule" id="PRU10141"/>
    </source>
</evidence>
<protein>
    <recommendedName>
        <fullName evidence="10">Protein kinase domain-containing protein</fullName>
    </recommendedName>
</protein>
<dbReference type="GO" id="GO:0030182">
    <property type="term" value="P:neuron differentiation"/>
    <property type="evidence" value="ECO:0007669"/>
    <property type="project" value="UniProtKB-ARBA"/>
</dbReference>
<dbReference type="PANTHER" id="PTHR24418">
    <property type="entry name" value="TYROSINE-PROTEIN KINASE"/>
    <property type="match status" value="1"/>
</dbReference>
<evidence type="ECO:0000256" key="5">
    <source>
        <dbReference type="ARBA" id="ARBA00022840"/>
    </source>
</evidence>
<feature type="compositionally biased region" description="Low complexity" evidence="9">
    <location>
        <begin position="726"/>
        <end position="736"/>
    </location>
</feature>
<comment type="caution">
    <text evidence="11">The sequence shown here is derived from an EMBL/GenBank/DDBJ whole genome shotgun (WGS) entry which is preliminary data.</text>
</comment>
<feature type="compositionally biased region" description="Pro residues" evidence="9">
    <location>
        <begin position="716"/>
        <end position="725"/>
    </location>
</feature>
<keyword evidence="4" id="KW-0418">Kinase</keyword>
<dbReference type="PROSITE" id="PS50011">
    <property type="entry name" value="PROTEIN_KINASE_DOM"/>
    <property type="match status" value="1"/>
</dbReference>
<proteinExistence type="predicted"/>
<gene>
    <name evidence="11" type="ORF">BOX15_Mlig028182g1</name>
</gene>
<dbReference type="FunFam" id="1.10.510.10:FF:001512">
    <property type="entry name" value="Receptor tyrosine-protein kinase erbB-2"/>
    <property type="match status" value="1"/>
</dbReference>
<accession>A0A267H6D5</accession>
<feature type="region of interest" description="Disordered" evidence="9">
    <location>
        <begin position="640"/>
        <end position="660"/>
    </location>
</feature>
<dbReference type="AlphaFoldDB" id="A0A267H6D5"/>
<keyword evidence="6" id="KW-0472">Membrane</keyword>
<evidence type="ECO:0000256" key="4">
    <source>
        <dbReference type="ARBA" id="ARBA00022777"/>
    </source>
</evidence>
<dbReference type="GO" id="GO:0012505">
    <property type="term" value="C:endomembrane system"/>
    <property type="evidence" value="ECO:0007669"/>
    <property type="project" value="UniProtKB-SubCell"/>
</dbReference>
<dbReference type="GO" id="GO:0050793">
    <property type="term" value="P:regulation of developmental process"/>
    <property type="evidence" value="ECO:0007669"/>
    <property type="project" value="UniProtKB-ARBA"/>
</dbReference>
<keyword evidence="5 8" id="KW-0067">ATP-binding</keyword>
<name>A0A267H6D5_9PLAT</name>
<evidence type="ECO:0000256" key="1">
    <source>
        <dbReference type="ARBA" id="ARBA00004308"/>
    </source>
</evidence>
<dbReference type="InterPro" id="IPR050198">
    <property type="entry name" value="Non-receptor_tyrosine_kinases"/>
</dbReference>
<dbReference type="InterPro" id="IPR020635">
    <property type="entry name" value="Tyr_kinase_cat_dom"/>
</dbReference>
<evidence type="ECO:0000256" key="3">
    <source>
        <dbReference type="ARBA" id="ARBA00022741"/>
    </source>
</evidence>
<dbReference type="PRINTS" id="PR00109">
    <property type="entry name" value="TYRKINASE"/>
</dbReference>
<feature type="compositionally biased region" description="Low complexity" evidence="9">
    <location>
        <begin position="641"/>
        <end position="660"/>
    </location>
</feature>
<dbReference type="InterPro" id="IPR011009">
    <property type="entry name" value="Kinase-like_dom_sf"/>
</dbReference>
<dbReference type="GO" id="GO:0048468">
    <property type="term" value="P:cell development"/>
    <property type="evidence" value="ECO:0007669"/>
    <property type="project" value="UniProtKB-ARBA"/>
</dbReference>
<dbReference type="SUPFAM" id="SSF56112">
    <property type="entry name" value="Protein kinase-like (PK-like)"/>
    <property type="match status" value="1"/>
</dbReference>
<dbReference type="Proteomes" id="UP000215902">
    <property type="component" value="Unassembled WGS sequence"/>
</dbReference>
<dbReference type="InterPro" id="IPR001245">
    <property type="entry name" value="Ser-Thr/Tyr_kinase_cat_dom"/>
</dbReference>
<reference evidence="11 12" key="1">
    <citation type="submission" date="2017-06" db="EMBL/GenBank/DDBJ databases">
        <title>A platform for efficient transgenesis in Macrostomum lignano, a flatworm model organism for stem cell research.</title>
        <authorList>
            <person name="Berezikov E."/>
        </authorList>
    </citation>
    <scope>NUCLEOTIDE SEQUENCE [LARGE SCALE GENOMIC DNA]</scope>
    <source>
        <strain evidence="11">DV1</strain>
        <tissue evidence="11">Whole organism</tissue>
    </source>
</reference>
<dbReference type="Gene3D" id="1.20.120.330">
    <property type="entry name" value="Nucleotidyltransferases domain 2"/>
    <property type="match status" value="1"/>
</dbReference>
<feature type="region of interest" description="Disordered" evidence="9">
    <location>
        <begin position="672"/>
        <end position="693"/>
    </location>
</feature>
<evidence type="ECO:0000256" key="2">
    <source>
        <dbReference type="ARBA" id="ARBA00022679"/>
    </source>
</evidence>
<evidence type="ECO:0000256" key="7">
    <source>
        <dbReference type="ARBA" id="ARBA00023137"/>
    </source>
</evidence>
<keyword evidence="3 8" id="KW-0547">Nucleotide-binding</keyword>
<dbReference type="Gene3D" id="1.10.510.10">
    <property type="entry name" value="Transferase(Phosphotransferase) domain 1"/>
    <property type="match status" value="1"/>
</dbReference>
<feature type="binding site" evidence="8">
    <location>
        <position position="411"/>
    </location>
    <ligand>
        <name>ATP</name>
        <dbReference type="ChEBI" id="CHEBI:30616"/>
    </ligand>
</feature>
<feature type="region of interest" description="Disordered" evidence="9">
    <location>
        <begin position="713"/>
        <end position="736"/>
    </location>
</feature>
<evidence type="ECO:0000313" key="12">
    <source>
        <dbReference type="Proteomes" id="UP000215902"/>
    </source>
</evidence>
<dbReference type="PROSITE" id="PS00109">
    <property type="entry name" value="PROTEIN_KINASE_TYR"/>
    <property type="match status" value="1"/>
</dbReference>
<keyword evidence="2" id="KW-0808">Transferase</keyword>
<dbReference type="GO" id="GO:0004713">
    <property type="term" value="F:protein tyrosine kinase activity"/>
    <property type="evidence" value="ECO:0007669"/>
    <property type="project" value="UniProtKB-KW"/>
</dbReference>
<dbReference type="InterPro" id="IPR017441">
    <property type="entry name" value="Protein_kinase_ATP_BS"/>
</dbReference>
<organism evidence="11 12">
    <name type="scientific">Macrostomum lignano</name>
    <dbReference type="NCBI Taxonomy" id="282301"/>
    <lineage>
        <taxon>Eukaryota</taxon>
        <taxon>Metazoa</taxon>
        <taxon>Spiralia</taxon>
        <taxon>Lophotrochozoa</taxon>
        <taxon>Platyhelminthes</taxon>
        <taxon>Rhabditophora</taxon>
        <taxon>Macrostomorpha</taxon>
        <taxon>Macrostomida</taxon>
        <taxon>Macrostomidae</taxon>
        <taxon>Macrostomum</taxon>
    </lineage>
</organism>
<feature type="non-terminal residue" evidence="11">
    <location>
        <position position="1"/>
    </location>
</feature>
<dbReference type="Pfam" id="PF07714">
    <property type="entry name" value="PK_Tyr_Ser-Thr"/>
    <property type="match status" value="1"/>
</dbReference>
<dbReference type="InterPro" id="IPR008266">
    <property type="entry name" value="Tyr_kinase_AS"/>
</dbReference>
<sequence length="876" mass="94797">PGVPSSSSSSMSSGTDWVRVYFTASDYSTVHCHQDLTCRELVEKILSKRFPETPDIVRHYWISTERRNGAIVCPNLTYSEACVVYGGRIAAFYLKLRWLPACNQRDLAALELKLLEFIYKQAKEEHLLSVSTTHGGLRLGVINIALNQERPPGASESAIKRAATAESKAIYKGATHGHHMFPQVVLTDVKPKILRRYTADSLCDLWRRSRSTLLAEWFCLMLSELPAAFLPSVPCRVLLGARADARLAVTRDGDIRLELRDSAPISVGRVQSLQGLELCKSPEDSGVSLTIAFQPPLASLTVELDNARRADALLHLLLDAAHLTGCPEAAVTALHPAHRCQRLLECAPDSDYSDLQPPPESGAAAATGAGGWYIDRRDLDLLEQLGSGEFSVVHKGLLQLPDGRQRLVAIKQPRSNMISGALVTEAESMRELRHPHIVEVLGICNDWVVLELALLGELRAHLQTRAPERCDPRQLTSFCVQLADAIQYLHSKDLLHRDVACRNVLLMQPTVIKLADFGLSRKLAANEEYYKASGGKLPIKWLPPEAYNARKFTPASDVWMLAVCCWEIYSCGEKPWAGLSNVDAIRKVEARMQLAKPLLCPLAAYNLLCLCWTYEPRLRPTAEQFRARMAALTPEQLQVRNTATHNNNNSSVSNNNASTDYYSSATASPANAAATVSRPDSAGSLDDVFDRHSASPSPAAALAKAASATASVAPSAAPPKPPMPPSAAADSPAVSPVPKGVAAAAATAAALPAHEEAVVAAAVSLVRSLNSLVQAYVAAAPADPRQLVGHLRATGAELKSLHQLVESAPQLAGSVAVQRQCQGLTRDLAQLVRCFRAAQTAYAAREAAKFQALMREMLKCAAALGTAARSLVKAMR</sequence>
<dbReference type="OrthoDB" id="9976756at2759"/>
<evidence type="ECO:0000313" key="11">
    <source>
        <dbReference type="EMBL" id="PAA93848.1"/>
    </source>
</evidence>
<dbReference type="GO" id="GO:0005524">
    <property type="term" value="F:ATP binding"/>
    <property type="evidence" value="ECO:0007669"/>
    <property type="project" value="UniProtKB-UniRule"/>
</dbReference>
<feature type="domain" description="Protein kinase" evidence="10">
    <location>
        <begin position="379"/>
        <end position="632"/>
    </location>
</feature>
<evidence type="ECO:0000259" key="10">
    <source>
        <dbReference type="PROSITE" id="PS50011"/>
    </source>
</evidence>
<keyword evidence="7" id="KW-0829">Tyrosine-protein kinase</keyword>
<dbReference type="STRING" id="282301.A0A267H6D5"/>
<dbReference type="EMBL" id="NIVC01000020">
    <property type="protein sequence ID" value="PAA93848.1"/>
    <property type="molecule type" value="Genomic_DNA"/>
</dbReference>
<dbReference type="SMART" id="SM00219">
    <property type="entry name" value="TyrKc"/>
    <property type="match status" value="1"/>
</dbReference>
<comment type="subcellular location">
    <subcellularLocation>
        <location evidence="1">Endomembrane system</location>
    </subcellularLocation>
</comment>